<feature type="binding site" evidence="8">
    <location>
        <position position="236"/>
    </location>
    <ligand>
        <name>substrate</name>
    </ligand>
</feature>
<comment type="similarity">
    <text evidence="1 9">Belongs to the peptidase S11 family.</text>
</comment>
<feature type="signal peptide" evidence="10">
    <location>
        <begin position="1"/>
        <end position="28"/>
    </location>
</feature>
<dbReference type="InterPro" id="IPR007730">
    <property type="entry name" value="SPOR-like_dom"/>
</dbReference>
<organism evidence="12 13">
    <name type="scientific">Pseudaminobacter soli</name>
    <name type="common">ex Zhang et al. 2022</name>
    <dbReference type="NCBI Taxonomy" id="2831468"/>
    <lineage>
        <taxon>Bacteria</taxon>
        <taxon>Pseudomonadati</taxon>
        <taxon>Pseudomonadota</taxon>
        <taxon>Alphaproteobacteria</taxon>
        <taxon>Hyphomicrobiales</taxon>
        <taxon>Phyllobacteriaceae</taxon>
        <taxon>Pseudaminobacter</taxon>
    </lineage>
</organism>
<dbReference type="RefSeq" id="WP_188256922.1">
    <property type="nucleotide sequence ID" value="NZ_JABVCF010000013.1"/>
</dbReference>
<dbReference type="Pfam" id="PF00768">
    <property type="entry name" value="Peptidase_S11"/>
    <property type="match status" value="1"/>
</dbReference>
<dbReference type="Gene3D" id="3.30.70.1070">
    <property type="entry name" value="Sporulation related repeat"/>
    <property type="match status" value="1"/>
</dbReference>
<dbReference type="InterPro" id="IPR018044">
    <property type="entry name" value="Peptidase_S11"/>
</dbReference>
<dbReference type="InterPro" id="IPR012338">
    <property type="entry name" value="Beta-lactam/transpept-like"/>
</dbReference>
<dbReference type="PANTHER" id="PTHR21581">
    <property type="entry name" value="D-ALANYL-D-ALANINE CARBOXYPEPTIDASE"/>
    <property type="match status" value="1"/>
</dbReference>
<dbReference type="Gene3D" id="3.40.710.10">
    <property type="entry name" value="DD-peptidase/beta-lactamase superfamily"/>
    <property type="match status" value="1"/>
</dbReference>
<dbReference type="GO" id="GO:0008360">
    <property type="term" value="P:regulation of cell shape"/>
    <property type="evidence" value="ECO:0007669"/>
    <property type="project" value="UniProtKB-KW"/>
</dbReference>
<evidence type="ECO:0000259" key="11">
    <source>
        <dbReference type="PROSITE" id="PS51724"/>
    </source>
</evidence>
<evidence type="ECO:0000313" key="12">
    <source>
        <dbReference type="EMBL" id="MBS3651362.1"/>
    </source>
</evidence>
<evidence type="ECO:0000256" key="2">
    <source>
        <dbReference type="ARBA" id="ARBA00022729"/>
    </source>
</evidence>
<dbReference type="InterPro" id="IPR001967">
    <property type="entry name" value="Peptidase_S11_N"/>
</dbReference>
<keyword evidence="3" id="KW-0378">Hydrolase</keyword>
<dbReference type="InterPro" id="IPR036680">
    <property type="entry name" value="SPOR-like_sf"/>
</dbReference>
<dbReference type="GO" id="GO:0071555">
    <property type="term" value="P:cell wall organization"/>
    <property type="evidence" value="ECO:0007669"/>
    <property type="project" value="UniProtKB-KW"/>
</dbReference>
<evidence type="ECO:0000256" key="4">
    <source>
        <dbReference type="ARBA" id="ARBA00022960"/>
    </source>
</evidence>
<keyword evidence="6" id="KW-0961">Cell wall biogenesis/degradation</keyword>
<dbReference type="EMBL" id="JAGWCR010000013">
    <property type="protein sequence ID" value="MBS3651362.1"/>
    <property type="molecule type" value="Genomic_DNA"/>
</dbReference>
<feature type="active site" description="Acyl-ester intermediate" evidence="7">
    <location>
        <position position="74"/>
    </location>
</feature>
<feature type="active site" description="Proton acceptor" evidence="7">
    <location>
        <position position="77"/>
    </location>
</feature>
<proteinExistence type="inferred from homology"/>
<evidence type="ECO:0000313" key="13">
    <source>
        <dbReference type="Proteomes" id="UP000680348"/>
    </source>
</evidence>
<evidence type="ECO:0000256" key="8">
    <source>
        <dbReference type="PIRSR" id="PIRSR618044-2"/>
    </source>
</evidence>
<dbReference type="GO" id="GO:0042834">
    <property type="term" value="F:peptidoglycan binding"/>
    <property type="evidence" value="ECO:0007669"/>
    <property type="project" value="InterPro"/>
</dbReference>
<dbReference type="GO" id="GO:0006508">
    <property type="term" value="P:proteolysis"/>
    <property type="evidence" value="ECO:0007669"/>
    <property type="project" value="InterPro"/>
</dbReference>
<protein>
    <submittedName>
        <fullName evidence="12">SPOR domain-containing protein</fullName>
    </submittedName>
</protein>
<evidence type="ECO:0000256" key="3">
    <source>
        <dbReference type="ARBA" id="ARBA00022801"/>
    </source>
</evidence>
<evidence type="ECO:0000256" key="10">
    <source>
        <dbReference type="SAM" id="SignalP"/>
    </source>
</evidence>
<keyword evidence="4" id="KW-0133">Cell shape</keyword>
<dbReference type="GO" id="GO:0009252">
    <property type="term" value="P:peptidoglycan biosynthetic process"/>
    <property type="evidence" value="ECO:0007669"/>
    <property type="project" value="UniProtKB-KW"/>
</dbReference>
<accession>A0A942I3I9</accession>
<name>A0A942I3I9_9HYPH</name>
<feature type="chain" id="PRO_5037945506" evidence="10">
    <location>
        <begin position="29"/>
        <end position="458"/>
    </location>
</feature>
<evidence type="ECO:0000256" key="7">
    <source>
        <dbReference type="PIRSR" id="PIRSR618044-1"/>
    </source>
</evidence>
<dbReference type="SUPFAM" id="SSF56601">
    <property type="entry name" value="beta-lactamase/transpeptidase-like"/>
    <property type="match status" value="1"/>
</dbReference>
<keyword evidence="13" id="KW-1185">Reference proteome</keyword>
<feature type="active site" evidence="7">
    <location>
        <position position="134"/>
    </location>
</feature>
<dbReference type="PRINTS" id="PR00725">
    <property type="entry name" value="DADACBPTASE1"/>
</dbReference>
<dbReference type="SUPFAM" id="SSF110997">
    <property type="entry name" value="Sporulation related repeat"/>
    <property type="match status" value="1"/>
</dbReference>
<dbReference type="Pfam" id="PF05036">
    <property type="entry name" value="SPOR"/>
    <property type="match status" value="1"/>
</dbReference>
<dbReference type="AlphaFoldDB" id="A0A942I3I9"/>
<comment type="caution">
    <text evidence="12">The sequence shown here is derived from an EMBL/GenBank/DDBJ whole genome shotgun (WGS) entry which is preliminary data.</text>
</comment>
<evidence type="ECO:0000256" key="9">
    <source>
        <dbReference type="RuleBase" id="RU004016"/>
    </source>
</evidence>
<gene>
    <name evidence="12" type="ORF">KEU06_22360</name>
</gene>
<keyword evidence="5" id="KW-0573">Peptidoglycan synthesis</keyword>
<dbReference type="PROSITE" id="PS51724">
    <property type="entry name" value="SPOR"/>
    <property type="match status" value="1"/>
</dbReference>
<dbReference type="Proteomes" id="UP000680348">
    <property type="component" value="Unassembled WGS sequence"/>
</dbReference>
<reference evidence="12" key="1">
    <citation type="submission" date="2021-04" db="EMBL/GenBank/DDBJ databases">
        <title>Pseudaminobacter soli sp. nov., isolated from paddy soil contaminated by heavy metals.</title>
        <authorList>
            <person name="Zhang K."/>
        </authorList>
    </citation>
    <scope>NUCLEOTIDE SEQUENCE</scope>
    <source>
        <strain evidence="12">19-2017</strain>
    </source>
</reference>
<keyword evidence="2 10" id="KW-0732">Signal</keyword>
<dbReference type="PANTHER" id="PTHR21581:SF6">
    <property type="entry name" value="TRAFFICKING PROTEIN PARTICLE COMPLEX SUBUNIT 12"/>
    <property type="match status" value="1"/>
</dbReference>
<feature type="domain" description="SPOR" evidence="11">
    <location>
        <begin position="374"/>
        <end position="458"/>
    </location>
</feature>
<evidence type="ECO:0000256" key="1">
    <source>
        <dbReference type="ARBA" id="ARBA00007164"/>
    </source>
</evidence>
<dbReference type="GO" id="GO:0009002">
    <property type="term" value="F:serine-type D-Ala-D-Ala carboxypeptidase activity"/>
    <property type="evidence" value="ECO:0007669"/>
    <property type="project" value="InterPro"/>
</dbReference>
<evidence type="ECO:0000256" key="6">
    <source>
        <dbReference type="ARBA" id="ARBA00023316"/>
    </source>
</evidence>
<sequence length="458" mass="49019">MKTQRVSAVRQATYVRFFRAFLATRTLAALLALSMSMIASEAAANSRYAAIVVDANTGKVLFSANAGARRYPASLTKMMTLYLTFEALKGGQITKNTPVPFSAQAAAQAPTKLGVRAGGSITVETAIYSLITRSANDSAMALAELLGGSEAKFARMMTAKARALGMENTVFRNPHGLPDTGQFTTARDMATLGLALREHFPEYYPYFSTRSFKYGKQQIANHNRLLGRIKGVDGIKTGYIRASGFNLVSSVDDGNRRIVGVVMGGASGASRDKHMAELIAQYLPKASPRKGGPLVASATGPSLTQTAKAILPTHNVPTPSARDDEDQDQEVADIVERTEEAGPQVETATMRIEQAFADPAPRPSVALDQLKTASVEPSGWVIQVASSPSKAEATAKLAATTQRASSILSSASGYTVPFQKDGVTYHRVRFAGFSSKTAAWKTCDRLKKKNITCYAVQN</sequence>
<evidence type="ECO:0000256" key="5">
    <source>
        <dbReference type="ARBA" id="ARBA00022984"/>
    </source>
</evidence>